<name>X1F8W2_9ZZZZ</name>
<organism evidence="1">
    <name type="scientific">marine sediment metagenome</name>
    <dbReference type="NCBI Taxonomy" id="412755"/>
    <lineage>
        <taxon>unclassified sequences</taxon>
        <taxon>metagenomes</taxon>
        <taxon>ecological metagenomes</taxon>
    </lineage>
</organism>
<sequence>PSPALYKSEISVLLKTLLDIKTSSIFPSK</sequence>
<dbReference type="EMBL" id="BARU01012458">
    <property type="protein sequence ID" value="GAH41392.1"/>
    <property type="molecule type" value="Genomic_DNA"/>
</dbReference>
<feature type="non-terminal residue" evidence="1">
    <location>
        <position position="1"/>
    </location>
</feature>
<proteinExistence type="predicted"/>
<protein>
    <submittedName>
        <fullName evidence="1">Uncharacterized protein</fullName>
    </submittedName>
</protein>
<accession>X1F8W2</accession>
<gene>
    <name evidence="1" type="ORF">S03H2_22962</name>
</gene>
<dbReference type="AlphaFoldDB" id="X1F8W2"/>
<reference evidence="1" key="1">
    <citation type="journal article" date="2014" name="Front. Microbiol.">
        <title>High frequency of phylogenetically diverse reductive dehalogenase-homologous genes in deep subseafloor sedimentary metagenomes.</title>
        <authorList>
            <person name="Kawai M."/>
            <person name="Futagami T."/>
            <person name="Toyoda A."/>
            <person name="Takaki Y."/>
            <person name="Nishi S."/>
            <person name="Hori S."/>
            <person name="Arai W."/>
            <person name="Tsubouchi T."/>
            <person name="Morono Y."/>
            <person name="Uchiyama I."/>
            <person name="Ito T."/>
            <person name="Fujiyama A."/>
            <person name="Inagaki F."/>
            <person name="Takami H."/>
        </authorList>
    </citation>
    <scope>NUCLEOTIDE SEQUENCE</scope>
    <source>
        <strain evidence="1">Expedition CK06-06</strain>
    </source>
</reference>
<comment type="caution">
    <text evidence="1">The sequence shown here is derived from an EMBL/GenBank/DDBJ whole genome shotgun (WGS) entry which is preliminary data.</text>
</comment>
<evidence type="ECO:0000313" key="1">
    <source>
        <dbReference type="EMBL" id="GAH41392.1"/>
    </source>
</evidence>